<evidence type="ECO:0000313" key="2">
    <source>
        <dbReference type="EMBL" id="SEA11693.1"/>
    </source>
</evidence>
<dbReference type="AlphaFoldDB" id="A0A1H3YJM6"/>
<reference evidence="2 3" key="1">
    <citation type="submission" date="2016-10" db="EMBL/GenBank/DDBJ databases">
        <authorList>
            <person name="de Groot N.N."/>
        </authorList>
    </citation>
    <scope>NUCLEOTIDE SEQUENCE [LARGE SCALE GENOMIC DNA]</scope>
    <source>
        <strain evidence="2 3">Vu-144</strain>
    </source>
</reference>
<dbReference type="OrthoDB" id="9796171at2"/>
<dbReference type="PROSITE" id="PS51186">
    <property type="entry name" value="GNAT"/>
    <property type="match status" value="1"/>
</dbReference>
<evidence type="ECO:0000259" key="1">
    <source>
        <dbReference type="PROSITE" id="PS51186"/>
    </source>
</evidence>
<dbReference type="EMBL" id="FNQY01000008">
    <property type="protein sequence ID" value="SEA11693.1"/>
    <property type="molecule type" value="Genomic_DNA"/>
</dbReference>
<dbReference type="SUPFAM" id="SSF55729">
    <property type="entry name" value="Acyl-CoA N-acyltransferases (Nat)"/>
    <property type="match status" value="1"/>
</dbReference>
<protein>
    <submittedName>
        <fullName evidence="2">ElaA protein</fullName>
    </submittedName>
</protein>
<dbReference type="CDD" id="cd04301">
    <property type="entry name" value="NAT_SF"/>
    <property type="match status" value="1"/>
</dbReference>
<proteinExistence type="predicted"/>
<dbReference type="InterPro" id="IPR016181">
    <property type="entry name" value="Acyl_CoA_acyltransferase"/>
</dbReference>
<sequence>MKIKYLVKSFENLSNKELYRILKLRADVFVVEQQCIYQDLDDKDESSYHLMLLVDDKLAGYTRLLPAGISYPEPSIGRVIIGKPFRGLKLGRQLMEKSIQACQQQYHTSTIRIGAQLYLKNFYNSLGFVQEGQQYDEDGIPHIQMVRK</sequence>
<gene>
    <name evidence="2" type="ORF">SAMN05192529_108122</name>
</gene>
<dbReference type="Pfam" id="PF13673">
    <property type="entry name" value="Acetyltransf_10"/>
    <property type="match status" value="1"/>
</dbReference>
<dbReference type="RefSeq" id="WP_091396731.1">
    <property type="nucleotide sequence ID" value="NZ_FNQY01000008.1"/>
</dbReference>
<evidence type="ECO:0000313" key="3">
    <source>
        <dbReference type="Proteomes" id="UP000199041"/>
    </source>
</evidence>
<dbReference type="STRING" id="551991.SAMN05192529_108122"/>
<organism evidence="2 3">
    <name type="scientific">Arachidicoccus rhizosphaerae</name>
    <dbReference type="NCBI Taxonomy" id="551991"/>
    <lineage>
        <taxon>Bacteria</taxon>
        <taxon>Pseudomonadati</taxon>
        <taxon>Bacteroidota</taxon>
        <taxon>Chitinophagia</taxon>
        <taxon>Chitinophagales</taxon>
        <taxon>Chitinophagaceae</taxon>
        <taxon>Arachidicoccus</taxon>
    </lineage>
</organism>
<dbReference type="GO" id="GO:0016747">
    <property type="term" value="F:acyltransferase activity, transferring groups other than amino-acyl groups"/>
    <property type="evidence" value="ECO:0007669"/>
    <property type="project" value="InterPro"/>
</dbReference>
<dbReference type="InterPro" id="IPR000182">
    <property type="entry name" value="GNAT_dom"/>
</dbReference>
<name>A0A1H3YJM6_9BACT</name>
<feature type="domain" description="N-acetyltransferase" evidence="1">
    <location>
        <begin position="8"/>
        <end position="148"/>
    </location>
</feature>
<accession>A0A1H3YJM6</accession>
<dbReference type="Proteomes" id="UP000199041">
    <property type="component" value="Unassembled WGS sequence"/>
</dbReference>
<dbReference type="Gene3D" id="3.40.630.30">
    <property type="match status" value="1"/>
</dbReference>
<keyword evidence="3" id="KW-1185">Reference proteome</keyword>